<protein>
    <submittedName>
        <fullName evidence="2">SprT-like domain-containing protein</fullName>
    </submittedName>
</protein>
<gene>
    <name evidence="2" type="ORF">GCM10025770_26340</name>
</gene>
<evidence type="ECO:0000259" key="1">
    <source>
        <dbReference type="Pfam" id="PF10263"/>
    </source>
</evidence>
<dbReference type="Pfam" id="PF10263">
    <property type="entry name" value="SprT-like"/>
    <property type="match status" value="1"/>
</dbReference>
<sequence>MTPTLEIYTALQTAFDHFNDKLFEGKLPQCLITLRSSSRAYGYMHKDRFVSVDGQHIDELGINPGYFALQSIEEVMATVVHEMVHHWQNHFGTPSESMPHNKEWADKMEAVGLMPSDTGLPGGKRTGRSMNDFILPDGPFIHACAELKTKGIRLPWLDSRLPVAPEVVASKREELAVSGQAYVSEVREEVPIERAAVTGIKLDVAPPAPRTSAAAQRIRQVCPTCKAKAWTGPEVSLSCGDCHVPMSEG</sequence>
<organism evidence="2 3">
    <name type="scientific">Viridibacterium curvum</name>
    <dbReference type="NCBI Taxonomy" id="1101404"/>
    <lineage>
        <taxon>Bacteria</taxon>
        <taxon>Pseudomonadati</taxon>
        <taxon>Pseudomonadota</taxon>
        <taxon>Betaproteobacteria</taxon>
        <taxon>Rhodocyclales</taxon>
        <taxon>Rhodocyclaceae</taxon>
        <taxon>Viridibacterium</taxon>
    </lineage>
</organism>
<dbReference type="EMBL" id="BAABLD010000008">
    <property type="protein sequence ID" value="GAA5167544.1"/>
    <property type="molecule type" value="Genomic_DNA"/>
</dbReference>
<dbReference type="InterPro" id="IPR006640">
    <property type="entry name" value="SprT-like_domain"/>
</dbReference>
<keyword evidence="3" id="KW-1185">Reference proteome</keyword>
<name>A0ABP9QTY5_9RHOO</name>
<dbReference type="RefSeq" id="WP_345533469.1">
    <property type="nucleotide sequence ID" value="NZ_BAABLD010000008.1"/>
</dbReference>
<accession>A0ABP9QTY5</accession>
<feature type="domain" description="SprT-like" evidence="1">
    <location>
        <begin position="12"/>
        <end position="113"/>
    </location>
</feature>
<evidence type="ECO:0000313" key="2">
    <source>
        <dbReference type="EMBL" id="GAA5167544.1"/>
    </source>
</evidence>
<reference evidence="3" key="1">
    <citation type="journal article" date="2019" name="Int. J. Syst. Evol. Microbiol.">
        <title>The Global Catalogue of Microorganisms (GCM) 10K type strain sequencing project: providing services to taxonomists for standard genome sequencing and annotation.</title>
        <authorList>
            <consortium name="The Broad Institute Genomics Platform"/>
            <consortium name="The Broad Institute Genome Sequencing Center for Infectious Disease"/>
            <person name="Wu L."/>
            <person name="Ma J."/>
        </authorList>
    </citation>
    <scope>NUCLEOTIDE SEQUENCE [LARGE SCALE GENOMIC DNA]</scope>
    <source>
        <strain evidence="3">JCM 18715</strain>
    </source>
</reference>
<proteinExistence type="predicted"/>
<comment type="caution">
    <text evidence="2">The sequence shown here is derived from an EMBL/GenBank/DDBJ whole genome shotgun (WGS) entry which is preliminary data.</text>
</comment>
<dbReference type="Proteomes" id="UP001500547">
    <property type="component" value="Unassembled WGS sequence"/>
</dbReference>
<evidence type="ECO:0000313" key="3">
    <source>
        <dbReference type="Proteomes" id="UP001500547"/>
    </source>
</evidence>